<feature type="transmembrane region" description="Helical" evidence="1">
    <location>
        <begin position="145"/>
        <end position="170"/>
    </location>
</feature>
<reference evidence="2 3" key="1">
    <citation type="submission" date="2024-08" db="EMBL/GenBank/DDBJ databases">
        <title>Clostridium lapicellarii sp. nov., and Clostridium renhuaiense sp. nov., two species isolated from the mud in a fermentation cellar used for producing sauce-flavour Chinese liquors.</title>
        <authorList>
            <person name="Yang F."/>
            <person name="Wang H."/>
            <person name="Chen L.Q."/>
            <person name="Zhou N."/>
            <person name="Lu J.J."/>
            <person name="Pu X.X."/>
            <person name="Wan B."/>
            <person name="Wang L."/>
            <person name="Liu S.J."/>
        </authorList>
    </citation>
    <scope>NUCLEOTIDE SEQUENCE [LARGE SCALE GENOMIC DNA]</scope>
    <source>
        <strain evidence="2 3">MT-5</strain>
    </source>
</reference>
<feature type="transmembrane region" description="Helical" evidence="1">
    <location>
        <begin position="177"/>
        <end position="206"/>
    </location>
</feature>
<dbReference type="Pfam" id="PF12730">
    <property type="entry name" value="ABC2_membrane_4"/>
    <property type="match status" value="1"/>
</dbReference>
<keyword evidence="3" id="KW-1185">Reference proteome</keyword>
<accession>A0ABV4BJ92</accession>
<feature type="transmembrane region" description="Helical" evidence="1">
    <location>
        <begin position="109"/>
        <end position="133"/>
    </location>
</feature>
<feature type="transmembrane region" description="Helical" evidence="1">
    <location>
        <begin position="54"/>
        <end position="81"/>
    </location>
</feature>
<feature type="transmembrane region" description="Helical" evidence="1">
    <location>
        <begin position="226"/>
        <end position="244"/>
    </location>
</feature>
<keyword evidence="1" id="KW-0812">Transmembrane</keyword>
<feature type="transmembrane region" description="Helical" evidence="1">
    <location>
        <begin position="21"/>
        <end position="42"/>
    </location>
</feature>
<proteinExistence type="predicted"/>
<keyword evidence="1" id="KW-0472">Membrane</keyword>
<dbReference type="Proteomes" id="UP001564657">
    <property type="component" value="Unassembled WGS sequence"/>
</dbReference>
<sequence length="249" mass="27959">MNKLKANIVNELQKLFSKKKIVVFLVVTALICFLSAFFVSAIQSKILFIALNSLSFPLMTLSIFTNVFLPLFIFMAVSELFSGEFGDKSLKLILLRPISRLKIFISKNIAVAIYIIVNLLVVLIVSMISTISLNQGPMVQGILQIIFAYFIDIIPAVVLAIFAAFIAQFFKSSSSALITCILSFVGIKILSLFIKGMNNVIFTSYLNWYSMWSAGSSGFVKNINTLFMMLSYILIFFTIGYYLFDKKEV</sequence>
<evidence type="ECO:0000313" key="3">
    <source>
        <dbReference type="Proteomes" id="UP001564657"/>
    </source>
</evidence>
<dbReference type="EMBL" id="JBGEWD010000001">
    <property type="protein sequence ID" value="MEY7998854.1"/>
    <property type="molecule type" value="Genomic_DNA"/>
</dbReference>
<evidence type="ECO:0000256" key="1">
    <source>
        <dbReference type="SAM" id="Phobius"/>
    </source>
</evidence>
<organism evidence="2 3">
    <name type="scientific">Clostridium moutaii</name>
    <dbReference type="NCBI Taxonomy" id="3240932"/>
    <lineage>
        <taxon>Bacteria</taxon>
        <taxon>Bacillati</taxon>
        <taxon>Bacillota</taxon>
        <taxon>Clostridia</taxon>
        <taxon>Eubacteriales</taxon>
        <taxon>Clostridiaceae</taxon>
        <taxon>Clostridium</taxon>
    </lineage>
</organism>
<dbReference type="PANTHER" id="PTHR37305:SF1">
    <property type="entry name" value="MEMBRANE PROTEIN"/>
    <property type="match status" value="1"/>
</dbReference>
<dbReference type="RefSeq" id="WP_369702733.1">
    <property type="nucleotide sequence ID" value="NZ_JBGEWD010000001.1"/>
</dbReference>
<keyword evidence="1" id="KW-1133">Transmembrane helix</keyword>
<protein>
    <submittedName>
        <fullName evidence="2">ABC transporter permease</fullName>
    </submittedName>
</protein>
<comment type="caution">
    <text evidence="2">The sequence shown here is derived from an EMBL/GenBank/DDBJ whole genome shotgun (WGS) entry which is preliminary data.</text>
</comment>
<dbReference type="PANTHER" id="PTHR37305">
    <property type="entry name" value="INTEGRAL MEMBRANE PROTEIN-RELATED"/>
    <property type="match status" value="1"/>
</dbReference>
<gene>
    <name evidence="2" type="ORF">AB8U03_01355</name>
</gene>
<evidence type="ECO:0000313" key="2">
    <source>
        <dbReference type="EMBL" id="MEY7998854.1"/>
    </source>
</evidence>
<name>A0ABV4BJ92_9CLOT</name>